<dbReference type="OrthoDB" id="2126698at2759"/>
<dbReference type="AlphaFoldDB" id="A0A835DJP1"/>
<accession>A0A835DJP1</accession>
<organism evidence="2 3">
    <name type="scientific">Tetracentron sinense</name>
    <name type="common">Spur-leaf</name>
    <dbReference type="NCBI Taxonomy" id="13715"/>
    <lineage>
        <taxon>Eukaryota</taxon>
        <taxon>Viridiplantae</taxon>
        <taxon>Streptophyta</taxon>
        <taxon>Embryophyta</taxon>
        <taxon>Tracheophyta</taxon>
        <taxon>Spermatophyta</taxon>
        <taxon>Magnoliopsida</taxon>
        <taxon>Trochodendrales</taxon>
        <taxon>Trochodendraceae</taxon>
        <taxon>Tetracentron</taxon>
    </lineage>
</organism>
<reference evidence="2 3" key="1">
    <citation type="submission" date="2020-04" db="EMBL/GenBank/DDBJ databases">
        <title>Plant Genome Project.</title>
        <authorList>
            <person name="Zhang R.-G."/>
        </authorList>
    </citation>
    <scope>NUCLEOTIDE SEQUENCE [LARGE SCALE GENOMIC DNA]</scope>
    <source>
        <strain evidence="2">YNK0</strain>
        <tissue evidence="2">Leaf</tissue>
    </source>
</reference>
<keyword evidence="1" id="KW-1133">Transmembrane helix</keyword>
<name>A0A835DJP1_TETSI</name>
<evidence type="ECO:0000313" key="2">
    <source>
        <dbReference type="EMBL" id="KAF8402499.1"/>
    </source>
</evidence>
<keyword evidence="1" id="KW-0812">Transmembrane</keyword>
<evidence type="ECO:0000256" key="1">
    <source>
        <dbReference type="SAM" id="Phobius"/>
    </source>
</evidence>
<dbReference type="EMBL" id="JABCRI010000007">
    <property type="protein sequence ID" value="KAF8402499.1"/>
    <property type="molecule type" value="Genomic_DNA"/>
</dbReference>
<keyword evidence="1" id="KW-0472">Membrane</keyword>
<gene>
    <name evidence="2" type="ORF">HHK36_010584</name>
</gene>
<protein>
    <submittedName>
        <fullName evidence="2">Uncharacterized protein</fullName>
    </submittedName>
</protein>
<dbReference type="Proteomes" id="UP000655225">
    <property type="component" value="Unassembled WGS sequence"/>
</dbReference>
<evidence type="ECO:0000313" key="3">
    <source>
        <dbReference type="Proteomes" id="UP000655225"/>
    </source>
</evidence>
<feature type="transmembrane region" description="Helical" evidence="1">
    <location>
        <begin position="20"/>
        <end position="44"/>
    </location>
</feature>
<proteinExistence type="predicted"/>
<comment type="caution">
    <text evidence="2">The sequence shown here is derived from an EMBL/GenBank/DDBJ whole genome shotgun (WGS) entry which is preliminary data.</text>
</comment>
<keyword evidence="3" id="KW-1185">Reference proteome</keyword>
<sequence>MFTSEPQILALTSTALPVLGFLGMWFGLVAAQASCVCMMVYTFVRTDQKRQAKRAKELTLAAAGDEGDLEDSLLH</sequence>